<gene>
    <name evidence="2" type="ORF">HRG_09709</name>
</gene>
<evidence type="ECO:0000313" key="3">
    <source>
        <dbReference type="Proteomes" id="UP000824596"/>
    </source>
</evidence>
<evidence type="ECO:0000313" key="2">
    <source>
        <dbReference type="EMBL" id="KAH0959248.1"/>
    </source>
</evidence>
<comment type="caution">
    <text evidence="2">The sequence shown here is derived from an EMBL/GenBank/DDBJ whole genome shotgun (WGS) entry which is preliminary data.</text>
</comment>
<protein>
    <submittedName>
        <fullName evidence="2">Uncharacterized protein</fullName>
    </submittedName>
</protein>
<name>A0A9P8MN35_9HYPO</name>
<dbReference type="Proteomes" id="UP000824596">
    <property type="component" value="Unassembled WGS sequence"/>
</dbReference>
<keyword evidence="3" id="KW-1185">Reference proteome</keyword>
<dbReference type="GeneID" id="68358838"/>
<dbReference type="OrthoDB" id="5135290at2759"/>
<proteinExistence type="predicted"/>
<reference evidence="2" key="1">
    <citation type="submission" date="2021-09" db="EMBL/GenBank/DDBJ databases">
        <title>A high-quality genome of the endoparasitic fungus Hirsutella rhossiliensis with a comparison of Hirsutella genomes reveals transposable elements contributing to genome size variation.</title>
        <authorList>
            <person name="Lin R."/>
            <person name="Jiao Y."/>
            <person name="Sun X."/>
            <person name="Ling J."/>
            <person name="Xie B."/>
            <person name="Cheng X."/>
        </authorList>
    </citation>
    <scope>NUCLEOTIDE SEQUENCE</scope>
    <source>
        <strain evidence="2">HR02</strain>
    </source>
</reference>
<dbReference type="RefSeq" id="XP_044716761.1">
    <property type="nucleotide sequence ID" value="XM_044868180.1"/>
</dbReference>
<accession>A0A9P8MN35</accession>
<dbReference type="EMBL" id="JAIZPD010000013">
    <property type="protein sequence ID" value="KAH0959248.1"/>
    <property type="molecule type" value="Genomic_DNA"/>
</dbReference>
<evidence type="ECO:0000256" key="1">
    <source>
        <dbReference type="SAM" id="MobiDB-lite"/>
    </source>
</evidence>
<sequence length="237" mass="25234">MGRGTACASGKCCLCHKFRAKQFSDISTGEAGILQQALTEAPHLFHIPLPRDLDDAIVRQGKKRLAAPTASRVRKQPRKHKQAPSPSPSSSPSSSPAANGPLPDPSREQLLVKARNNSPPRLSPAAADLVKTYSPHSATSVFGNGHELDIGQVGGCSTGGAVLYHKGQSVDPIVREIENALPFVNGTRHKVYHILRIGSRWAAILHHFGPVVNRAPAQLTGLSLPAAIRIQLGESVD</sequence>
<dbReference type="AlphaFoldDB" id="A0A9P8MN35"/>
<feature type="compositionally biased region" description="Basic residues" evidence="1">
    <location>
        <begin position="72"/>
        <end position="82"/>
    </location>
</feature>
<organism evidence="2 3">
    <name type="scientific">Hirsutella rhossiliensis</name>
    <dbReference type="NCBI Taxonomy" id="111463"/>
    <lineage>
        <taxon>Eukaryota</taxon>
        <taxon>Fungi</taxon>
        <taxon>Dikarya</taxon>
        <taxon>Ascomycota</taxon>
        <taxon>Pezizomycotina</taxon>
        <taxon>Sordariomycetes</taxon>
        <taxon>Hypocreomycetidae</taxon>
        <taxon>Hypocreales</taxon>
        <taxon>Ophiocordycipitaceae</taxon>
        <taxon>Hirsutella</taxon>
    </lineage>
</organism>
<feature type="region of interest" description="Disordered" evidence="1">
    <location>
        <begin position="62"/>
        <end position="106"/>
    </location>
</feature>